<dbReference type="KEGG" id="vg:29125399"/>
<accession>A0A127AZ22</accession>
<evidence type="ECO:0000313" key="1">
    <source>
        <dbReference type="EMBL" id="AMM45031.1"/>
    </source>
</evidence>
<dbReference type="Proteomes" id="UP000203261">
    <property type="component" value="Segment"/>
</dbReference>
<proteinExistence type="predicted"/>
<reference evidence="1 2" key="1">
    <citation type="submission" date="2015-08" db="EMBL/GenBank/DDBJ databases">
        <authorList>
            <person name="Babu N.S."/>
            <person name="Beckwith C.J."/>
            <person name="Beseler K.G."/>
            <person name="Brison A."/>
            <person name="Carone J.V."/>
            <person name="Caskin T.P."/>
            <person name="Diamond M."/>
            <person name="Durham M.E."/>
            <person name="Foxe J.M."/>
            <person name="Go M."/>
            <person name="Henderson B.A."/>
            <person name="Jones I.B."/>
            <person name="McGettigan J.A."/>
            <person name="Micheletti S.J."/>
            <person name="Nasrallah M.E."/>
            <person name="Ortiz D."/>
            <person name="Piller C.R."/>
            <person name="Privatt S.R."/>
            <person name="Schneider S.L."/>
            <person name="Sharp S."/>
            <person name="Smith T.C."/>
            <person name="Stanton J.D."/>
            <person name="Ullery H.E."/>
            <person name="Wilson R.J."/>
            <person name="Serrano M.G."/>
            <person name="Buck G."/>
            <person name="Lee V."/>
            <person name="Wang Y."/>
            <person name="Carvalho R."/>
            <person name="Voegtly L."/>
            <person name="Shi R."/>
            <person name="Duckworth R."/>
            <person name="Johnson A."/>
            <person name="Loviza R."/>
            <person name="Walstead R."/>
            <person name="Shah Z."/>
            <person name="Kiflezghi M."/>
            <person name="Wade K."/>
            <person name="Ball S.L."/>
            <person name="Bradley K.W."/>
            <person name="Asai D.J."/>
            <person name="Bowman C.A."/>
            <person name="Russell D.A."/>
            <person name="Pope W.H."/>
            <person name="Jacobs-Sera D."/>
            <person name="Hendrix R.W."/>
            <person name="Hatfull G.F."/>
        </authorList>
    </citation>
    <scope>NUCLEOTIDE SEQUENCE [LARGE SCALE GENOMIC DNA]</scope>
</reference>
<evidence type="ECO:0000313" key="2">
    <source>
        <dbReference type="Proteomes" id="UP000203261"/>
    </source>
</evidence>
<keyword evidence="2" id="KW-1185">Reference proteome</keyword>
<name>A0A127AZ22_9CAUD</name>
<dbReference type="RefSeq" id="YP_009302620.1">
    <property type="nucleotide sequence ID" value="NC_031245.1"/>
</dbReference>
<protein>
    <submittedName>
        <fullName evidence="1">Uncharacterized protein</fullName>
    </submittedName>
</protein>
<dbReference type="EMBL" id="KT624200">
    <property type="protein sequence ID" value="AMM45031.1"/>
    <property type="molecule type" value="Genomic_DNA"/>
</dbReference>
<sequence>MTKEVIEVKAMVTINPDSQTYYLRIADEKGRITKNSTRLQANQFLQALNNAIDELSQGDEYYPSADLNAGDVFTLRLEIERKDKNEK</sequence>
<organism evidence="1 2">
    <name type="scientific">Bacillus phage SP-15</name>
    <dbReference type="NCBI Taxonomy" id="1792032"/>
    <lineage>
        <taxon>Viruses</taxon>
        <taxon>Duplodnaviria</taxon>
        <taxon>Heunggongvirae</taxon>
        <taxon>Uroviricota</taxon>
        <taxon>Caudoviricetes</taxon>
        <taxon>Thornevirus</taxon>
        <taxon>Thornevirus SP15</taxon>
    </lineage>
</organism>
<gene>
    <name evidence="1" type="ORF">SP15_229</name>
</gene>
<dbReference type="GeneID" id="29125399"/>